<keyword evidence="12" id="KW-1185">Reference proteome</keyword>
<feature type="transmembrane region" description="Helical" evidence="9">
    <location>
        <begin position="6"/>
        <end position="22"/>
    </location>
</feature>
<keyword evidence="6 9" id="KW-1133">Transmembrane helix</keyword>
<dbReference type="InterPro" id="IPR003369">
    <property type="entry name" value="TatA/B/E"/>
</dbReference>
<dbReference type="PRINTS" id="PR01506">
    <property type="entry name" value="TATBPROTEIN"/>
</dbReference>
<reference evidence="11 12" key="2">
    <citation type="journal article" date="2010" name="Stand. Genomic Sci.">
        <title>Complete genome sequence of Alicyclobacillus acidocaldarius type strain (104-IA).</title>
        <authorList>
            <person name="Mavromatis K."/>
            <person name="Sikorski J."/>
            <person name="Lapidus A."/>
            <person name="Glavina Del Rio T."/>
            <person name="Copeland A."/>
            <person name="Tice H."/>
            <person name="Cheng J.F."/>
            <person name="Lucas S."/>
            <person name="Chen F."/>
            <person name="Nolan M."/>
            <person name="Bruce D."/>
            <person name="Goodwin L."/>
            <person name="Pitluck S."/>
            <person name="Ivanova N."/>
            <person name="Ovchinnikova G."/>
            <person name="Pati A."/>
            <person name="Chen A."/>
            <person name="Palaniappan K."/>
            <person name="Land M."/>
            <person name="Hauser L."/>
            <person name="Chang Y.J."/>
            <person name="Jeffries C.D."/>
            <person name="Chain P."/>
            <person name="Meincke L."/>
            <person name="Sims D."/>
            <person name="Chertkov O."/>
            <person name="Han C."/>
            <person name="Brettin T."/>
            <person name="Detter J.C."/>
            <person name="Wahrenburg C."/>
            <person name="Rohde M."/>
            <person name="Pukall R."/>
            <person name="Goker M."/>
            <person name="Bristow J."/>
            <person name="Eisen J.A."/>
            <person name="Markowitz V."/>
            <person name="Hugenholtz P."/>
            <person name="Klenk H.P."/>
            <person name="Kyrpides N.C."/>
        </authorList>
    </citation>
    <scope>NUCLEOTIDE SEQUENCE [LARGE SCALE GENOMIC DNA]</scope>
    <source>
        <strain evidence="12">ATCC 27009 / DSM 446 / BCRC 14685 / JCM 5260 / KCTC 1825 / NBRC 15652 / NCIMB 11725 / NRRL B-14509 / 104-IA</strain>
    </source>
</reference>
<keyword evidence="5 9" id="KW-0653">Protein transport</keyword>
<evidence type="ECO:0000256" key="8">
    <source>
        <dbReference type="ARBA" id="ARBA00023136"/>
    </source>
</evidence>
<comment type="function">
    <text evidence="9">Part of the twin-arginine translocation (Tat) system that transports large folded proteins containing a characteristic twin-arginine motif in their signal peptide across membranes. TatA could form the protein-conducting channel of the Tat system.</text>
</comment>
<evidence type="ECO:0000313" key="12">
    <source>
        <dbReference type="Proteomes" id="UP000001917"/>
    </source>
</evidence>
<comment type="subunit">
    <text evidence="9">Forms a complex with TatC.</text>
</comment>
<keyword evidence="7 9" id="KW-0811">Translocation</keyword>
<evidence type="ECO:0000256" key="3">
    <source>
        <dbReference type="ARBA" id="ARBA00022475"/>
    </source>
</evidence>
<dbReference type="KEGG" id="aac:Aaci_0292"/>
<dbReference type="PANTHER" id="PTHR42982">
    <property type="entry name" value="SEC-INDEPENDENT PROTEIN TRANSLOCASE PROTEIN TATA"/>
    <property type="match status" value="1"/>
</dbReference>
<evidence type="ECO:0000256" key="2">
    <source>
        <dbReference type="ARBA" id="ARBA00022448"/>
    </source>
</evidence>
<dbReference type="HAMAP" id="MF_00236">
    <property type="entry name" value="TatA_E"/>
    <property type="match status" value="1"/>
</dbReference>
<dbReference type="InterPro" id="IPR006312">
    <property type="entry name" value="TatA/E"/>
</dbReference>
<evidence type="ECO:0000256" key="10">
    <source>
        <dbReference type="SAM" id="MobiDB-lite"/>
    </source>
</evidence>
<protein>
    <recommendedName>
        <fullName evidence="9">Sec-independent protein translocase protein TatA</fullName>
    </recommendedName>
</protein>
<dbReference type="PANTHER" id="PTHR42982:SF1">
    <property type="entry name" value="SEC-INDEPENDENT PROTEIN TRANSLOCASE PROTEIN TATA"/>
    <property type="match status" value="1"/>
</dbReference>
<sequence length="89" mass="9313">MFSNIGWSGVLLIAVAALFVFGPKKLPELGRSVGHFLREFRTALGDREAEASAPAKATASEEPTRDSSGAASEGTVPTPEATAERATRP</sequence>
<name>C8WRE6_ALIAD</name>
<evidence type="ECO:0000256" key="4">
    <source>
        <dbReference type="ARBA" id="ARBA00022692"/>
    </source>
</evidence>
<dbReference type="STRING" id="521098.Aaci_0292"/>
<dbReference type="HOGENOM" id="CLU_086034_1_5_9"/>
<feature type="compositionally biased region" description="Low complexity" evidence="10">
    <location>
        <begin position="51"/>
        <end position="61"/>
    </location>
</feature>
<dbReference type="Proteomes" id="UP000001917">
    <property type="component" value="Chromosome"/>
</dbReference>
<dbReference type="GO" id="GO:0043953">
    <property type="term" value="P:protein transport by the Tat complex"/>
    <property type="evidence" value="ECO:0007669"/>
    <property type="project" value="UniProtKB-UniRule"/>
</dbReference>
<comment type="similarity">
    <text evidence="9">Belongs to the TatA/E family.</text>
</comment>
<accession>C8WRE6</accession>
<keyword evidence="4 9" id="KW-0812">Transmembrane</keyword>
<dbReference type="Pfam" id="PF02416">
    <property type="entry name" value="TatA_B_E"/>
    <property type="match status" value="1"/>
</dbReference>
<keyword evidence="8 9" id="KW-0472">Membrane</keyword>
<keyword evidence="3 9" id="KW-1003">Cell membrane</keyword>
<reference evidence="12" key="1">
    <citation type="submission" date="2009-09" db="EMBL/GenBank/DDBJ databases">
        <title>The complete chromosome of Alicyclobacillus acidocaldarius subsp. acidocaldarius DSM 446.</title>
        <authorList>
            <consortium name="US DOE Joint Genome Institute (JGI-PGF)"/>
            <person name="Lucas S."/>
            <person name="Copeland A."/>
            <person name="Lapidus A."/>
            <person name="Glavina del Rio T."/>
            <person name="Dalin E."/>
            <person name="Tice H."/>
            <person name="Bruce D."/>
            <person name="Goodwin L."/>
            <person name="Pitluck S."/>
            <person name="Kyrpides N."/>
            <person name="Mavromatis K."/>
            <person name="Ivanova N."/>
            <person name="Ovchinnikova G."/>
            <person name="Chertkov O."/>
            <person name="Sims D."/>
            <person name="Brettin T."/>
            <person name="Detter J.C."/>
            <person name="Han C."/>
            <person name="Larimer F."/>
            <person name="Land M."/>
            <person name="Hauser L."/>
            <person name="Markowitz V."/>
            <person name="Cheng J.-F."/>
            <person name="Hugenholtz P."/>
            <person name="Woyke T."/>
            <person name="Wu D."/>
            <person name="Pukall R."/>
            <person name="Klenk H.-P."/>
            <person name="Eisen J.A."/>
        </authorList>
    </citation>
    <scope>NUCLEOTIDE SEQUENCE [LARGE SCALE GENOMIC DNA]</scope>
    <source>
        <strain evidence="12">ATCC 27009 / DSM 446 / BCRC 14685 / JCM 5260 / KCTC 1825 / NBRC 15652 / NCIMB 11725 / NRRL B-14509 / 104-IA</strain>
    </source>
</reference>
<dbReference type="EMBL" id="CP001727">
    <property type="protein sequence ID" value="ACV57351.1"/>
    <property type="molecule type" value="Genomic_DNA"/>
</dbReference>
<dbReference type="RefSeq" id="WP_012809725.1">
    <property type="nucleotide sequence ID" value="NC_013205.1"/>
</dbReference>
<comment type="subcellular location">
    <subcellularLocation>
        <location evidence="1 9">Cell membrane</location>
        <topology evidence="1 9">Single-pass membrane protein</topology>
    </subcellularLocation>
</comment>
<evidence type="ECO:0000256" key="5">
    <source>
        <dbReference type="ARBA" id="ARBA00022927"/>
    </source>
</evidence>
<dbReference type="GO" id="GO:0033281">
    <property type="term" value="C:TAT protein transport complex"/>
    <property type="evidence" value="ECO:0007669"/>
    <property type="project" value="UniProtKB-UniRule"/>
</dbReference>
<evidence type="ECO:0000256" key="9">
    <source>
        <dbReference type="HAMAP-Rule" id="MF_00236"/>
    </source>
</evidence>
<evidence type="ECO:0000313" key="11">
    <source>
        <dbReference type="EMBL" id="ACV57351.1"/>
    </source>
</evidence>
<organism evidence="11 12">
    <name type="scientific">Alicyclobacillus acidocaldarius subsp. acidocaldarius (strain ATCC 27009 / DSM 446 / BCRC 14685 / JCM 5260 / KCTC 1825 / NBRC 15652 / NCIMB 11725 / NRRL B-14509 / 104-IA)</name>
    <name type="common">Bacillus acidocaldarius</name>
    <dbReference type="NCBI Taxonomy" id="521098"/>
    <lineage>
        <taxon>Bacteria</taxon>
        <taxon>Bacillati</taxon>
        <taxon>Bacillota</taxon>
        <taxon>Bacilli</taxon>
        <taxon>Bacillales</taxon>
        <taxon>Alicyclobacillaceae</taxon>
        <taxon>Alicyclobacillus</taxon>
    </lineage>
</organism>
<dbReference type="Gene3D" id="1.20.5.3310">
    <property type="match status" value="1"/>
</dbReference>
<dbReference type="eggNOG" id="COG1826">
    <property type="taxonomic scope" value="Bacteria"/>
</dbReference>
<feature type="region of interest" description="Disordered" evidence="10">
    <location>
        <begin position="46"/>
        <end position="89"/>
    </location>
</feature>
<dbReference type="GO" id="GO:0008320">
    <property type="term" value="F:protein transmembrane transporter activity"/>
    <property type="evidence" value="ECO:0007669"/>
    <property type="project" value="UniProtKB-UniRule"/>
</dbReference>
<proteinExistence type="inferred from homology"/>
<gene>
    <name evidence="9" type="primary">tatA</name>
    <name evidence="11" type="ordered locus">Aaci_0292</name>
</gene>
<evidence type="ECO:0000256" key="6">
    <source>
        <dbReference type="ARBA" id="ARBA00022989"/>
    </source>
</evidence>
<dbReference type="AlphaFoldDB" id="C8WRE6"/>
<evidence type="ECO:0000256" key="7">
    <source>
        <dbReference type="ARBA" id="ARBA00023010"/>
    </source>
</evidence>
<dbReference type="NCBIfam" id="NF011430">
    <property type="entry name" value="PRK14861.1"/>
    <property type="match status" value="1"/>
</dbReference>
<evidence type="ECO:0000256" key="1">
    <source>
        <dbReference type="ARBA" id="ARBA00004162"/>
    </source>
</evidence>
<keyword evidence="2 9" id="KW-0813">Transport</keyword>